<keyword evidence="3" id="KW-0735">Signal-anchor</keyword>
<dbReference type="GO" id="GO:0030313">
    <property type="term" value="C:cell envelope"/>
    <property type="evidence" value="ECO:0007669"/>
    <property type="project" value="UniProtKB-SubCell"/>
</dbReference>
<reference evidence="6 7" key="1">
    <citation type="journal article" date="2019" name="Int. J. Syst. Evol. Microbiol.">
        <title>Capsulimonas corticalis gen. nov., sp. nov., an aerobic capsulated bacterium, of a novel bacterial order, Capsulimonadales ord. nov., of the class Armatimonadia of the phylum Armatimonadetes.</title>
        <authorList>
            <person name="Li J."/>
            <person name="Kudo C."/>
            <person name="Tonouchi A."/>
        </authorList>
    </citation>
    <scope>NUCLEOTIDE SEQUENCE [LARGE SCALE GENOMIC DNA]</scope>
    <source>
        <strain evidence="6 7">AX-7</strain>
    </source>
</reference>
<dbReference type="KEGG" id="ccot:CCAX7_001750"/>
<keyword evidence="7" id="KW-1185">Reference proteome</keyword>
<proteinExistence type="predicted"/>
<dbReference type="InterPro" id="IPR000866">
    <property type="entry name" value="AhpC/TSA"/>
</dbReference>
<dbReference type="PROSITE" id="PS00194">
    <property type="entry name" value="THIOREDOXIN_1"/>
    <property type="match status" value="1"/>
</dbReference>
<gene>
    <name evidence="6" type="ORF">CCAX7_001750</name>
</gene>
<dbReference type="GO" id="GO:0016209">
    <property type="term" value="F:antioxidant activity"/>
    <property type="evidence" value="ECO:0007669"/>
    <property type="project" value="InterPro"/>
</dbReference>
<protein>
    <submittedName>
        <fullName evidence="6">Uncharacterized protein</fullName>
    </submittedName>
</protein>
<dbReference type="EMBL" id="AP025739">
    <property type="protein sequence ID" value="BDI28124.1"/>
    <property type="molecule type" value="Genomic_DNA"/>
</dbReference>
<keyword evidence="3" id="KW-0812">Transmembrane</keyword>
<dbReference type="InterPro" id="IPR017937">
    <property type="entry name" value="Thioredoxin_CS"/>
</dbReference>
<accession>A0A402CRT5</accession>
<name>A0A402CRT5_9BACT</name>
<evidence type="ECO:0000256" key="2">
    <source>
        <dbReference type="ARBA" id="ARBA00022748"/>
    </source>
</evidence>
<dbReference type="PROSITE" id="PS51352">
    <property type="entry name" value="THIOREDOXIN_2"/>
    <property type="match status" value="1"/>
</dbReference>
<comment type="subcellular location">
    <subcellularLocation>
        <location evidence="1">Cell envelope</location>
    </subcellularLocation>
</comment>
<evidence type="ECO:0000313" key="7">
    <source>
        <dbReference type="Proteomes" id="UP000287394"/>
    </source>
</evidence>
<dbReference type="Gene3D" id="3.40.30.10">
    <property type="entry name" value="Glutaredoxin"/>
    <property type="match status" value="1"/>
</dbReference>
<keyword evidence="2" id="KW-0201">Cytochrome c-type biogenesis</keyword>
<evidence type="ECO:0000256" key="3">
    <source>
        <dbReference type="ARBA" id="ARBA00022968"/>
    </source>
</evidence>
<evidence type="ECO:0000313" key="6">
    <source>
        <dbReference type="EMBL" id="BDI28124.1"/>
    </source>
</evidence>
<dbReference type="Proteomes" id="UP000287394">
    <property type="component" value="Chromosome"/>
</dbReference>
<keyword evidence="5" id="KW-0676">Redox-active center</keyword>
<organism evidence="6 7">
    <name type="scientific">Capsulimonas corticalis</name>
    <dbReference type="NCBI Taxonomy" id="2219043"/>
    <lineage>
        <taxon>Bacteria</taxon>
        <taxon>Bacillati</taxon>
        <taxon>Armatimonadota</taxon>
        <taxon>Armatimonadia</taxon>
        <taxon>Capsulimonadales</taxon>
        <taxon>Capsulimonadaceae</taxon>
        <taxon>Capsulimonas</taxon>
    </lineage>
</organism>
<dbReference type="AlphaFoldDB" id="A0A402CRT5"/>
<dbReference type="PANTHER" id="PTHR42852">
    <property type="entry name" value="THIOL:DISULFIDE INTERCHANGE PROTEIN DSBE"/>
    <property type="match status" value="1"/>
</dbReference>
<dbReference type="Pfam" id="PF00578">
    <property type="entry name" value="AhpC-TSA"/>
    <property type="match status" value="1"/>
</dbReference>
<evidence type="ECO:0000256" key="1">
    <source>
        <dbReference type="ARBA" id="ARBA00004196"/>
    </source>
</evidence>
<dbReference type="SUPFAM" id="SSF52833">
    <property type="entry name" value="Thioredoxin-like"/>
    <property type="match status" value="1"/>
</dbReference>
<dbReference type="GO" id="GO:0017004">
    <property type="term" value="P:cytochrome complex assembly"/>
    <property type="evidence" value="ECO:0007669"/>
    <property type="project" value="UniProtKB-KW"/>
</dbReference>
<dbReference type="GO" id="GO:0016491">
    <property type="term" value="F:oxidoreductase activity"/>
    <property type="evidence" value="ECO:0007669"/>
    <property type="project" value="InterPro"/>
</dbReference>
<keyword evidence="4" id="KW-1015">Disulfide bond</keyword>
<dbReference type="PANTHER" id="PTHR42852:SF6">
    <property type="entry name" value="THIOL:DISULFIDE INTERCHANGE PROTEIN DSBE"/>
    <property type="match status" value="1"/>
</dbReference>
<dbReference type="InterPro" id="IPR050553">
    <property type="entry name" value="Thioredoxin_ResA/DsbE_sf"/>
</dbReference>
<dbReference type="InterPro" id="IPR036249">
    <property type="entry name" value="Thioredoxin-like_sf"/>
</dbReference>
<dbReference type="CDD" id="cd02966">
    <property type="entry name" value="TlpA_like_family"/>
    <property type="match status" value="1"/>
</dbReference>
<dbReference type="InterPro" id="IPR013766">
    <property type="entry name" value="Thioredoxin_domain"/>
</dbReference>
<evidence type="ECO:0000256" key="4">
    <source>
        <dbReference type="ARBA" id="ARBA00023157"/>
    </source>
</evidence>
<dbReference type="RefSeq" id="WP_119320078.1">
    <property type="nucleotide sequence ID" value="NZ_AP025739.1"/>
</dbReference>
<evidence type="ECO:0000256" key="5">
    <source>
        <dbReference type="ARBA" id="ARBA00023284"/>
    </source>
</evidence>
<sequence length="426" mass="46674">MNIRSTILACAVASFPGAHMAPCFAGAAAVDPKALALISAVAAATQKAHSLSADLTSINRYPHPDREFREVGMLRYMKPNYSYSALWIAVKDKTTGRWGKRGDAMIGASDGKNTWRISRDGEYDKNNTDAHGKRLGTGFEPTFDFFDSSQSIKAQIAEQRKKQQLITLADVGTQTWEGAVYQVVEWEYKVDYDFGADTTKHAPGGVVTEKDRLYIGSDLLIHRVTYEYNLGWTGERALRNVRVNAPMTAASFHYKLPANAHLPVPPPPLIANGALAPDFTATTPDGASIKLSDLKGKVVVLDFWSTWCGPCQASMPHLQHVYEQVKDKDVAILAVCVWDEKAAYDKWVTAKKDLYGFPTAFDPAGNKGKDIAKEKYSVSGIPTQFVIDRDGKIAASNVGYDGDGDHRLEASLAKLGVKVTEPEKKP</sequence>
<dbReference type="OrthoDB" id="750178at2"/>